<feature type="signal peptide" evidence="8">
    <location>
        <begin position="1"/>
        <end position="16"/>
    </location>
</feature>
<sequence>MKTAFVVSLIASLALASPHGPGDSPKAVPAARTKTNPKGAAFVANFPPTAKIQGSVLASTAPSGQGVLFSIKISGLPATGGPFMYHVHDQPVPASGACADAKAHLDPWARGEVPACNASDKDSCQVGDLSGKYGNITTSGAVEKSFIDLYSSLAPGDEAYIANRSVVVHTSDKTRIGCANFLPLKI</sequence>
<dbReference type="AlphaFoldDB" id="A0A6G1IAC7"/>
<dbReference type="PANTHER" id="PTHR20910">
    <property type="entry name" value="AGAP001623-PA"/>
    <property type="match status" value="1"/>
</dbReference>
<protein>
    <recommendedName>
        <fullName evidence="4">superoxide dismutase</fullName>
        <ecNumber evidence="4">1.15.1.1</ecNumber>
    </recommendedName>
</protein>
<evidence type="ECO:0000256" key="2">
    <source>
        <dbReference type="ARBA" id="ARBA00004613"/>
    </source>
</evidence>
<evidence type="ECO:0000313" key="10">
    <source>
        <dbReference type="EMBL" id="KAF2405263.1"/>
    </source>
</evidence>
<evidence type="ECO:0000256" key="1">
    <source>
        <dbReference type="ARBA" id="ARBA00004196"/>
    </source>
</evidence>
<dbReference type="Gene3D" id="2.60.40.200">
    <property type="entry name" value="Superoxide dismutase, copper/zinc binding domain"/>
    <property type="match status" value="1"/>
</dbReference>
<evidence type="ECO:0000256" key="6">
    <source>
        <dbReference type="ARBA" id="ARBA00022862"/>
    </source>
</evidence>
<dbReference type="FunFam" id="2.60.40.200:FF:000007">
    <property type="entry name" value="Cell surface Cu-only superoxide dismutase 5"/>
    <property type="match status" value="1"/>
</dbReference>
<evidence type="ECO:0000256" key="4">
    <source>
        <dbReference type="ARBA" id="ARBA00012682"/>
    </source>
</evidence>
<evidence type="ECO:0000256" key="3">
    <source>
        <dbReference type="ARBA" id="ARBA00010457"/>
    </source>
</evidence>
<keyword evidence="8" id="KW-0732">Signal</keyword>
<dbReference type="EMBL" id="ML996687">
    <property type="protein sequence ID" value="KAF2405263.1"/>
    <property type="molecule type" value="Genomic_DNA"/>
</dbReference>
<dbReference type="GO" id="GO:0004784">
    <property type="term" value="F:superoxide dismutase activity"/>
    <property type="evidence" value="ECO:0007669"/>
    <property type="project" value="UniProtKB-EC"/>
</dbReference>
<reference evidence="10" key="1">
    <citation type="journal article" date="2020" name="Stud. Mycol.">
        <title>101 Dothideomycetes genomes: a test case for predicting lifestyles and emergence of pathogens.</title>
        <authorList>
            <person name="Haridas S."/>
            <person name="Albert R."/>
            <person name="Binder M."/>
            <person name="Bloem J."/>
            <person name="Labutti K."/>
            <person name="Salamov A."/>
            <person name="Andreopoulos B."/>
            <person name="Baker S."/>
            <person name="Barry K."/>
            <person name="Bills G."/>
            <person name="Bluhm B."/>
            <person name="Cannon C."/>
            <person name="Castanera R."/>
            <person name="Culley D."/>
            <person name="Daum C."/>
            <person name="Ezra D."/>
            <person name="Gonzalez J."/>
            <person name="Henrissat B."/>
            <person name="Kuo A."/>
            <person name="Liang C."/>
            <person name="Lipzen A."/>
            <person name="Lutzoni F."/>
            <person name="Magnuson J."/>
            <person name="Mondo S."/>
            <person name="Nolan M."/>
            <person name="Ohm R."/>
            <person name="Pangilinan J."/>
            <person name="Park H.-J."/>
            <person name="Ramirez L."/>
            <person name="Alfaro M."/>
            <person name="Sun H."/>
            <person name="Tritt A."/>
            <person name="Yoshinaga Y."/>
            <person name="Zwiers L.-H."/>
            <person name="Turgeon B."/>
            <person name="Goodwin S."/>
            <person name="Spatafora J."/>
            <person name="Crous P."/>
            <person name="Grigoriev I."/>
        </authorList>
    </citation>
    <scope>NUCLEOTIDE SEQUENCE</scope>
    <source>
        <strain evidence="10">CBS 262.69</strain>
    </source>
</reference>
<evidence type="ECO:0000313" key="11">
    <source>
        <dbReference type="Proteomes" id="UP000799640"/>
    </source>
</evidence>
<evidence type="ECO:0000259" key="9">
    <source>
        <dbReference type="Pfam" id="PF00080"/>
    </source>
</evidence>
<evidence type="ECO:0000256" key="7">
    <source>
        <dbReference type="ARBA" id="ARBA00049204"/>
    </source>
</evidence>
<proteinExistence type="inferred from homology"/>
<organism evidence="10 11">
    <name type="scientific">Trichodelitschia bisporula</name>
    <dbReference type="NCBI Taxonomy" id="703511"/>
    <lineage>
        <taxon>Eukaryota</taxon>
        <taxon>Fungi</taxon>
        <taxon>Dikarya</taxon>
        <taxon>Ascomycota</taxon>
        <taxon>Pezizomycotina</taxon>
        <taxon>Dothideomycetes</taxon>
        <taxon>Dothideomycetes incertae sedis</taxon>
        <taxon>Phaeotrichales</taxon>
        <taxon>Phaeotrichaceae</taxon>
        <taxon>Trichodelitschia</taxon>
    </lineage>
</organism>
<feature type="domain" description="Superoxide dismutase copper/zinc binding" evidence="9">
    <location>
        <begin position="53"/>
        <end position="172"/>
    </location>
</feature>
<evidence type="ECO:0000256" key="5">
    <source>
        <dbReference type="ARBA" id="ARBA00022525"/>
    </source>
</evidence>
<dbReference type="GO" id="GO:0005576">
    <property type="term" value="C:extracellular region"/>
    <property type="evidence" value="ECO:0007669"/>
    <property type="project" value="UniProtKB-SubCell"/>
</dbReference>
<dbReference type="InterPro" id="IPR053257">
    <property type="entry name" value="Cu-only_SOD"/>
</dbReference>
<dbReference type="PANTHER" id="PTHR20910:SF1">
    <property type="entry name" value="SUPEROXIDE DISMUTASE COPPER_ZINC BINDING DOMAIN-CONTAINING PROTEIN"/>
    <property type="match status" value="1"/>
</dbReference>
<dbReference type="EC" id="1.15.1.1" evidence="4"/>
<name>A0A6G1IAC7_9PEZI</name>
<dbReference type="GO" id="GO:0046872">
    <property type="term" value="F:metal ion binding"/>
    <property type="evidence" value="ECO:0007669"/>
    <property type="project" value="InterPro"/>
</dbReference>
<comment type="similarity">
    <text evidence="3">Belongs to the Cu-Zn superoxide dismutase family.</text>
</comment>
<keyword evidence="11" id="KW-1185">Reference proteome</keyword>
<dbReference type="SUPFAM" id="SSF49329">
    <property type="entry name" value="Cu,Zn superoxide dismutase-like"/>
    <property type="match status" value="1"/>
</dbReference>
<evidence type="ECO:0000256" key="8">
    <source>
        <dbReference type="SAM" id="SignalP"/>
    </source>
</evidence>
<dbReference type="InterPro" id="IPR036423">
    <property type="entry name" value="SOD-like_Cu/Zn_dom_sf"/>
</dbReference>
<comment type="subcellular location">
    <subcellularLocation>
        <location evidence="1">Cell envelope</location>
    </subcellularLocation>
    <subcellularLocation>
        <location evidence="2">Secreted</location>
    </subcellularLocation>
</comment>
<feature type="chain" id="PRO_5026156971" description="superoxide dismutase" evidence="8">
    <location>
        <begin position="17"/>
        <end position="186"/>
    </location>
</feature>
<dbReference type="Proteomes" id="UP000799640">
    <property type="component" value="Unassembled WGS sequence"/>
</dbReference>
<gene>
    <name evidence="10" type="ORF">EJ06DRAFT_525788</name>
</gene>
<keyword evidence="5" id="KW-0964">Secreted</keyword>
<accession>A0A6G1IAC7</accession>
<dbReference type="Pfam" id="PF00080">
    <property type="entry name" value="Sod_Cu"/>
    <property type="match status" value="1"/>
</dbReference>
<dbReference type="InterPro" id="IPR001424">
    <property type="entry name" value="SOD_Cu_Zn_dom"/>
</dbReference>
<comment type="catalytic activity">
    <reaction evidence="7">
        <text>2 superoxide + 2 H(+) = H2O2 + O2</text>
        <dbReference type="Rhea" id="RHEA:20696"/>
        <dbReference type="ChEBI" id="CHEBI:15378"/>
        <dbReference type="ChEBI" id="CHEBI:15379"/>
        <dbReference type="ChEBI" id="CHEBI:16240"/>
        <dbReference type="ChEBI" id="CHEBI:18421"/>
        <dbReference type="EC" id="1.15.1.1"/>
    </reaction>
</comment>
<dbReference type="OrthoDB" id="159229at2759"/>
<keyword evidence="6" id="KW-0049">Antioxidant</keyword>